<dbReference type="RefSeq" id="WP_162558611.1">
    <property type="nucleotide sequence ID" value="NZ_CP029347.1"/>
</dbReference>
<reference evidence="1 2" key="1">
    <citation type="submission" date="2018-05" db="EMBL/GenBank/DDBJ databases">
        <title>Salinimonas sp. HMF8227 Genome sequencing and assembly.</title>
        <authorList>
            <person name="Kang H."/>
            <person name="Kang J."/>
            <person name="Cha I."/>
            <person name="Kim H."/>
            <person name="Joh K."/>
        </authorList>
    </citation>
    <scope>NUCLEOTIDE SEQUENCE [LARGE SCALE GENOMIC DNA]</scope>
    <source>
        <strain evidence="1 2">HMF8227</strain>
    </source>
</reference>
<dbReference type="InterPro" id="IPR011972">
    <property type="entry name" value="CHP02285"/>
</dbReference>
<gene>
    <name evidence="1" type="ORF">HMF8227_02652</name>
</gene>
<organism evidence="1 2">
    <name type="scientific">Saliniradius amylolyticus</name>
    <dbReference type="NCBI Taxonomy" id="2183582"/>
    <lineage>
        <taxon>Bacteria</taxon>
        <taxon>Pseudomonadati</taxon>
        <taxon>Pseudomonadota</taxon>
        <taxon>Gammaproteobacteria</taxon>
        <taxon>Alteromonadales</taxon>
        <taxon>Alteromonadaceae</taxon>
        <taxon>Saliniradius</taxon>
    </lineage>
</organism>
<sequence>MIKLKPEWLILLWFGGLAWGQESLTWAVNDAPPFHIYEGPYAGKGFCDLLIQDLRQRMPEYQHEVRRVPQARITKLRQQGAPVCFPCMIKKPDTDTTLYSDATNSYKPHQIITNPENYQKLADKYGEPISLEALLQDAVFTFGYPLGRKYGERLQPLIEQHSLPREDHLALTAGEVTRSVLRLVQVGRLDYNIDYRAVGRYFELLEQQPLRYLPIAENQDREIIGAVGCSNTGWGRRVIKDINRVLPELESDSAYRQSLRFWFGSAS</sequence>
<name>A0A2S2E618_9ALTE</name>
<evidence type="ECO:0000313" key="2">
    <source>
        <dbReference type="Proteomes" id="UP000245728"/>
    </source>
</evidence>
<dbReference type="NCBIfam" id="TIGR02285">
    <property type="entry name" value="TIGR02285 family protein"/>
    <property type="match status" value="1"/>
</dbReference>
<keyword evidence="2" id="KW-1185">Reference proteome</keyword>
<dbReference type="Proteomes" id="UP000245728">
    <property type="component" value="Chromosome"/>
</dbReference>
<dbReference type="KEGG" id="salh:HMF8227_02652"/>
<accession>A0A2S2E618</accession>
<dbReference type="SUPFAM" id="SSF53850">
    <property type="entry name" value="Periplasmic binding protein-like II"/>
    <property type="match status" value="1"/>
</dbReference>
<evidence type="ECO:0008006" key="3">
    <source>
        <dbReference type="Google" id="ProtNLM"/>
    </source>
</evidence>
<dbReference type="AlphaFoldDB" id="A0A2S2E618"/>
<dbReference type="EMBL" id="CP029347">
    <property type="protein sequence ID" value="AWL13104.1"/>
    <property type="molecule type" value="Genomic_DNA"/>
</dbReference>
<evidence type="ECO:0000313" key="1">
    <source>
        <dbReference type="EMBL" id="AWL13104.1"/>
    </source>
</evidence>
<protein>
    <recommendedName>
        <fullName evidence="3">Solute-binding protein family 3/N-terminal domain-containing protein</fullName>
    </recommendedName>
</protein>
<proteinExistence type="predicted"/>